<proteinExistence type="predicted"/>
<reference evidence="1" key="1">
    <citation type="submission" date="2021-02" db="EMBL/GenBank/DDBJ databases">
        <title>Infant gut strain persistence is associated with maternal origin, phylogeny, and functional potential including surface adhesion and iron acquisition.</title>
        <authorList>
            <person name="Lou Y.C."/>
        </authorList>
    </citation>
    <scope>NUCLEOTIDE SEQUENCE</scope>
    <source>
        <strain evidence="1">L3_108_000G1_dasL3_108_000G1_metabat.metabat.11</strain>
    </source>
</reference>
<protein>
    <recommendedName>
        <fullName evidence="3">Rho termination factor N-terminal domain-containing protein</fullName>
    </recommendedName>
</protein>
<evidence type="ECO:0000313" key="2">
    <source>
        <dbReference type="Proteomes" id="UP000751224"/>
    </source>
</evidence>
<dbReference type="Proteomes" id="UP000751224">
    <property type="component" value="Unassembled WGS sequence"/>
</dbReference>
<gene>
    <name evidence="1" type="ORF">KHX14_06495</name>
</gene>
<evidence type="ECO:0008006" key="3">
    <source>
        <dbReference type="Google" id="ProtNLM"/>
    </source>
</evidence>
<dbReference type="RefSeq" id="WP_303887291.1">
    <property type="nucleotide sequence ID" value="NZ_CAUWNQ010000065.1"/>
</dbReference>
<comment type="caution">
    <text evidence="1">The sequence shown here is derived from an EMBL/GenBank/DDBJ whole genome shotgun (WGS) entry which is preliminary data.</text>
</comment>
<dbReference type="EMBL" id="JAGZCC010000032">
    <property type="protein sequence ID" value="MBS5588453.1"/>
    <property type="molecule type" value="Genomic_DNA"/>
</dbReference>
<accession>A0A943ENV5</accession>
<name>A0A943ENV5_9FIRM</name>
<evidence type="ECO:0000313" key="1">
    <source>
        <dbReference type="EMBL" id="MBS5588453.1"/>
    </source>
</evidence>
<dbReference type="AlphaFoldDB" id="A0A943ENV5"/>
<sequence>MAFIYNIKNKVMTECLNKDVIKICEKDPLNYLVSDKLDELKSKITETNEINGADDANTGIKTPLSKMKLEDLKTLAEKIGITADGLTRDELIKIIKDSRGD</sequence>
<organism evidence="1 2">
    <name type="scientific">Thomasclavelia spiroformis</name>
    <dbReference type="NCBI Taxonomy" id="29348"/>
    <lineage>
        <taxon>Bacteria</taxon>
        <taxon>Bacillati</taxon>
        <taxon>Bacillota</taxon>
        <taxon>Erysipelotrichia</taxon>
        <taxon>Erysipelotrichales</taxon>
        <taxon>Coprobacillaceae</taxon>
        <taxon>Thomasclavelia</taxon>
    </lineage>
</organism>